<dbReference type="Pfam" id="PF13456">
    <property type="entry name" value="RVT_3"/>
    <property type="match status" value="1"/>
</dbReference>
<gene>
    <name evidence="2" type="ORF">MTR67_023580</name>
</gene>
<dbReference type="InterPro" id="IPR012337">
    <property type="entry name" value="RNaseH-like_sf"/>
</dbReference>
<dbReference type="Proteomes" id="UP001234989">
    <property type="component" value="Chromosome 5"/>
</dbReference>
<dbReference type="Gene3D" id="3.30.420.10">
    <property type="entry name" value="Ribonuclease H-like superfamily/Ribonuclease H"/>
    <property type="match status" value="1"/>
</dbReference>
<accession>A0AAF0R011</accession>
<dbReference type="PANTHER" id="PTHR47074">
    <property type="entry name" value="BNAC02G40300D PROTEIN"/>
    <property type="match status" value="1"/>
</dbReference>
<evidence type="ECO:0000313" key="2">
    <source>
        <dbReference type="EMBL" id="WMV30195.1"/>
    </source>
</evidence>
<dbReference type="PROSITE" id="PS50879">
    <property type="entry name" value="RNASE_H_1"/>
    <property type="match status" value="1"/>
</dbReference>
<sequence length="362" mass="41202">MKSHIFSDPVTGGSEGIGVKRKMTFCFVNELARNLVISSQGMHNKFERLFPPQGEYNDSIYKAQMINLRTPPFHMETMGVQDSAVWKLTESGNFTCTSAWEICRKKKSTAGWDEVDHILIQGHFAANTWKYFASNMGISLQQNTLSNYLMCSVKYGGKKSSILKVKYLILKEMILLLTSVSPYFQWPVIWPAVVDYIDKCKQEIRVNIVMWKYPPPNIYKLNTDGSASHNPGKIGRGGILRDAQGVIIYAFVVPLGEGTNNQAEVQATCYGLNWCIQHGYTNVISEVDSELLTKWLLQCIHTYREANGATDLLAKHSHLQDIVQHYYTQLQLPHAIKGSYLLEKMGVQNFRRKKLKRIKKPP</sequence>
<dbReference type="GO" id="GO:0004523">
    <property type="term" value="F:RNA-DNA hybrid ribonuclease activity"/>
    <property type="evidence" value="ECO:0007669"/>
    <property type="project" value="InterPro"/>
</dbReference>
<dbReference type="SUPFAM" id="SSF53098">
    <property type="entry name" value="Ribonuclease H-like"/>
    <property type="match status" value="1"/>
</dbReference>
<dbReference type="CDD" id="cd06222">
    <property type="entry name" value="RNase_H_like"/>
    <property type="match status" value="1"/>
</dbReference>
<dbReference type="PANTHER" id="PTHR47074:SF68">
    <property type="entry name" value="RNASE H TYPE-1 DOMAIN-CONTAINING PROTEIN"/>
    <property type="match status" value="1"/>
</dbReference>
<dbReference type="AlphaFoldDB" id="A0AAF0R011"/>
<name>A0AAF0R011_SOLVR</name>
<evidence type="ECO:0000259" key="1">
    <source>
        <dbReference type="PROSITE" id="PS50879"/>
    </source>
</evidence>
<proteinExistence type="predicted"/>
<dbReference type="InterPro" id="IPR002156">
    <property type="entry name" value="RNaseH_domain"/>
</dbReference>
<organism evidence="2 3">
    <name type="scientific">Solanum verrucosum</name>
    <dbReference type="NCBI Taxonomy" id="315347"/>
    <lineage>
        <taxon>Eukaryota</taxon>
        <taxon>Viridiplantae</taxon>
        <taxon>Streptophyta</taxon>
        <taxon>Embryophyta</taxon>
        <taxon>Tracheophyta</taxon>
        <taxon>Spermatophyta</taxon>
        <taxon>Magnoliopsida</taxon>
        <taxon>eudicotyledons</taxon>
        <taxon>Gunneridae</taxon>
        <taxon>Pentapetalae</taxon>
        <taxon>asterids</taxon>
        <taxon>lamiids</taxon>
        <taxon>Solanales</taxon>
        <taxon>Solanaceae</taxon>
        <taxon>Solanoideae</taxon>
        <taxon>Solaneae</taxon>
        <taxon>Solanum</taxon>
    </lineage>
</organism>
<reference evidence="2" key="1">
    <citation type="submission" date="2023-08" db="EMBL/GenBank/DDBJ databases">
        <title>A de novo genome assembly of Solanum verrucosum Schlechtendal, a Mexican diploid species geographically isolated from the other diploid A-genome species in potato relatives.</title>
        <authorList>
            <person name="Hosaka K."/>
        </authorList>
    </citation>
    <scope>NUCLEOTIDE SEQUENCE</scope>
    <source>
        <tissue evidence="2">Young leaves</tissue>
    </source>
</reference>
<dbReference type="InterPro" id="IPR044730">
    <property type="entry name" value="RNase_H-like_dom_plant"/>
</dbReference>
<evidence type="ECO:0000313" key="3">
    <source>
        <dbReference type="Proteomes" id="UP001234989"/>
    </source>
</evidence>
<dbReference type="InterPro" id="IPR036397">
    <property type="entry name" value="RNaseH_sf"/>
</dbReference>
<dbReference type="InterPro" id="IPR052929">
    <property type="entry name" value="RNase_H-like_EbsB-rel"/>
</dbReference>
<feature type="domain" description="RNase H type-1" evidence="1">
    <location>
        <begin position="215"/>
        <end position="362"/>
    </location>
</feature>
<dbReference type="EMBL" id="CP133616">
    <property type="protein sequence ID" value="WMV30195.1"/>
    <property type="molecule type" value="Genomic_DNA"/>
</dbReference>
<dbReference type="GO" id="GO:0003676">
    <property type="term" value="F:nucleic acid binding"/>
    <property type="evidence" value="ECO:0007669"/>
    <property type="project" value="InterPro"/>
</dbReference>
<protein>
    <recommendedName>
        <fullName evidence="1">RNase H type-1 domain-containing protein</fullName>
    </recommendedName>
</protein>
<keyword evidence="3" id="KW-1185">Reference proteome</keyword>